<organism evidence="3 4">
    <name type="scientific">Lates japonicus</name>
    <name type="common">Japanese lates</name>
    <dbReference type="NCBI Taxonomy" id="270547"/>
    <lineage>
        <taxon>Eukaryota</taxon>
        <taxon>Metazoa</taxon>
        <taxon>Chordata</taxon>
        <taxon>Craniata</taxon>
        <taxon>Vertebrata</taxon>
        <taxon>Euteleostomi</taxon>
        <taxon>Actinopterygii</taxon>
        <taxon>Neopterygii</taxon>
        <taxon>Teleostei</taxon>
        <taxon>Neoteleostei</taxon>
        <taxon>Acanthomorphata</taxon>
        <taxon>Carangaria</taxon>
        <taxon>Carangaria incertae sedis</taxon>
        <taxon>Centropomidae</taxon>
        <taxon>Lates</taxon>
    </lineage>
</organism>
<comment type="caution">
    <text evidence="3">The sequence shown here is derived from an EMBL/GenBank/DDBJ whole genome shotgun (WGS) entry which is preliminary data.</text>
</comment>
<evidence type="ECO:0000256" key="2">
    <source>
        <dbReference type="SAM" id="SignalP"/>
    </source>
</evidence>
<keyword evidence="4" id="KW-1185">Reference proteome</keyword>
<evidence type="ECO:0000313" key="3">
    <source>
        <dbReference type="EMBL" id="GLD71138.1"/>
    </source>
</evidence>
<proteinExistence type="predicted"/>
<feature type="compositionally biased region" description="Acidic residues" evidence="1">
    <location>
        <begin position="54"/>
        <end position="65"/>
    </location>
</feature>
<name>A0AAD3NEW0_LATJO</name>
<feature type="signal peptide" evidence="2">
    <location>
        <begin position="1"/>
        <end position="19"/>
    </location>
</feature>
<feature type="region of interest" description="Disordered" evidence="1">
    <location>
        <begin position="38"/>
        <end position="65"/>
    </location>
</feature>
<evidence type="ECO:0000313" key="4">
    <source>
        <dbReference type="Proteomes" id="UP001279410"/>
    </source>
</evidence>
<feature type="non-terminal residue" evidence="3">
    <location>
        <position position="65"/>
    </location>
</feature>
<feature type="chain" id="PRO_5042116486" description="Secreted protein" evidence="2">
    <location>
        <begin position="20"/>
        <end position="65"/>
    </location>
</feature>
<sequence length="65" mass="6883">MLQRCVVLLLVSLVAVSLAAPLPEATTDDERSASLLTHLNGRTTVEPVTAPPDPADDLDSVEQTE</sequence>
<dbReference type="EMBL" id="BRZM01000521">
    <property type="protein sequence ID" value="GLD71138.1"/>
    <property type="molecule type" value="Genomic_DNA"/>
</dbReference>
<protein>
    <recommendedName>
        <fullName evidence="5">Secreted protein</fullName>
    </recommendedName>
</protein>
<evidence type="ECO:0008006" key="5">
    <source>
        <dbReference type="Google" id="ProtNLM"/>
    </source>
</evidence>
<gene>
    <name evidence="3" type="ORF">AKAME5_002245900</name>
</gene>
<dbReference type="Proteomes" id="UP001279410">
    <property type="component" value="Unassembled WGS sequence"/>
</dbReference>
<keyword evidence="2" id="KW-0732">Signal</keyword>
<accession>A0AAD3NEW0</accession>
<dbReference type="AlphaFoldDB" id="A0AAD3NEW0"/>
<evidence type="ECO:0000256" key="1">
    <source>
        <dbReference type="SAM" id="MobiDB-lite"/>
    </source>
</evidence>
<reference evidence="3" key="1">
    <citation type="submission" date="2022-08" db="EMBL/GenBank/DDBJ databases">
        <title>Genome sequencing of akame (Lates japonicus).</title>
        <authorList>
            <person name="Hashiguchi Y."/>
            <person name="Takahashi H."/>
        </authorList>
    </citation>
    <scope>NUCLEOTIDE SEQUENCE</scope>
    <source>
        <strain evidence="3">Kochi</strain>
    </source>
</reference>